<dbReference type="Proteomes" id="UP000774617">
    <property type="component" value="Unassembled WGS sequence"/>
</dbReference>
<proteinExistence type="predicted"/>
<feature type="region of interest" description="Disordered" evidence="1">
    <location>
        <begin position="162"/>
        <end position="184"/>
    </location>
</feature>
<organism evidence="2 3">
    <name type="scientific">Macrophomina phaseolina</name>
    <dbReference type="NCBI Taxonomy" id="35725"/>
    <lineage>
        <taxon>Eukaryota</taxon>
        <taxon>Fungi</taxon>
        <taxon>Dikarya</taxon>
        <taxon>Ascomycota</taxon>
        <taxon>Pezizomycotina</taxon>
        <taxon>Dothideomycetes</taxon>
        <taxon>Dothideomycetes incertae sedis</taxon>
        <taxon>Botryosphaeriales</taxon>
        <taxon>Botryosphaeriaceae</taxon>
        <taxon>Macrophomina</taxon>
    </lineage>
</organism>
<keyword evidence="3" id="KW-1185">Reference proteome</keyword>
<accession>A0ABQ8G2E2</accession>
<reference evidence="2 3" key="1">
    <citation type="journal article" date="2021" name="Nat. Commun.">
        <title>Genetic determinants of endophytism in the Arabidopsis root mycobiome.</title>
        <authorList>
            <person name="Mesny F."/>
            <person name="Miyauchi S."/>
            <person name="Thiergart T."/>
            <person name="Pickel B."/>
            <person name="Atanasova L."/>
            <person name="Karlsson M."/>
            <person name="Huettel B."/>
            <person name="Barry K.W."/>
            <person name="Haridas S."/>
            <person name="Chen C."/>
            <person name="Bauer D."/>
            <person name="Andreopoulos W."/>
            <person name="Pangilinan J."/>
            <person name="LaButti K."/>
            <person name="Riley R."/>
            <person name="Lipzen A."/>
            <person name="Clum A."/>
            <person name="Drula E."/>
            <person name="Henrissat B."/>
            <person name="Kohler A."/>
            <person name="Grigoriev I.V."/>
            <person name="Martin F.M."/>
            <person name="Hacquard S."/>
        </authorList>
    </citation>
    <scope>NUCLEOTIDE SEQUENCE [LARGE SCALE GENOMIC DNA]</scope>
    <source>
        <strain evidence="2 3">MPI-SDFR-AT-0080</strain>
    </source>
</reference>
<evidence type="ECO:0000313" key="2">
    <source>
        <dbReference type="EMBL" id="KAH7038558.1"/>
    </source>
</evidence>
<sequence>MALLLWVWQRCDAMRCDVLPRSEHESSERSGQRGGVTLTMPMSACSCACSGRNAASAHQATRQLGPRPIGPYAHAASTFKRVHVAGVRHRPVGCPNAPATKLQLACRDPLSSRLRPARPQPAAHALSASCCCAPAGNAITASQLDAIWEGASTLPATPAAMTTMTTTTSSSSSSSSSAPTPSAAIGAAADGARGALARPLACAVAGRWLAPCLLPALR</sequence>
<evidence type="ECO:0000313" key="3">
    <source>
        <dbReference type="Proteomes" id="UP000774617"/>
    </source>
</evidence>
<name>A0ABQ8G2E2_9PEZI</name>
<dbReference type="EMBL" id="JAGTJR010000033">
    <property type="protein sequence ID" value="KAH7038558.1"/>
    <property type="molecule type" value="Genomic_DNA"/>
</dbReference>
<protein>
    <submittedName>
        <fullName evidence="2">Uncharacterized protein</fullName>
    </submittedName>
</protein>
<evidence type="ECO:0000256" key="1">
    <source>
        <dbReference type="SAM" id="MobiDB-lite"/>
    </source>
</evidence>
<comment type="caution">
    <text evidence="2">The sequence shown here is derived from an EMBL/GenBank/DDBJ whole genome shotgun (WGS) entry which is preliminary data.</text>
</comment>
<gene>
    <name evidence="2" type="ORF">B0J12DRAFT_765001</name>
</gene>